<dbReference type="RefSeq" id="YP_009820447.1">
    <property type="nucleotide sequence ID" value="NC_048166.1"/>
</dbReference>
<evidence type="ECO:0000313" key="1">
    <source>
        <dbReference type="EMBL" id="QBJ04457.1"/>
    </source>
</evidence>
<reference evidence="1" key="1">
    <citation type="submission" date="2019-01" db="EMBL/GenBank/DDBJ databases">
        <authorList>
            <person name="Hylling O."/>
            <person name="Carstens A.B."/>
            <person name="Hansen L.H."/>
        </authorList>
    </citation>
    <scope>NUCLEOTIDE SEQUENCE [LARGE SCALE GENOMIC DNA]</scope>
</reference>
<organism evidence="1 2">
    <name type="scientific">Pseudomonas phage Lana</name>
    <dbReference type="NCBI Taxonomy" id="2530172"/>
    <lineage>
        <taxon>Viruses</taxon>
        <taxon>Duplodnaviria</taxon>
        <taxon>Heunggongvirae</taxon>
        <taxon>Uroviricota</taxon>
        <taxon>Caudoviricetes</taxon>
        <taxon>Lanavirus</taxon>
        <taxon>Lanavirus lana</taxon>
    </lineage>
</organism>
<proteinExistence type="predicted"/>
<evidence type="ECO:0000313" key="2">
    <source>
        <dbReference type="Proteomes" id="UP000293575"/>
    </source>
</evidence>
<dbReference type="KEGG" id="vg:55011883"/>
<dbReference type="GeneID" id="55011883"/>
<dbReference type="EMBL" id="MK473373">
    <property type="protein sequence ID" value="QBJ04457.1"/>
    <property type="molecule type" value="Genomic_DNA"/>
</dbReference>
<protein>
    <submittedName>
        <fullName evidence="1">Uncharacterized protein</fullName>
    </submittedName>
</protein>
<keyword evidence="2" id="KW-1185">Reference proteome</keyword>
<dbReference type="Proteomes" id="UP000293575">
    <property type="component" value="Segment"/>
</dbReference>
<accession>A0A481W6F8</accession>
<name>A0A481W6F8_9CAUD</name>
<sequence>MNLEQIKDHLNGLPVVYALWWFIENLHEESPHRSEVFFYLRERFREMDPKDEYKFTKELIAAQEEAS</sequence>